<evidence type="ECO:0000256" key="2">
    <source>
        <dbReference type="ARBA" id="ARBA00010617"/>
    </source>
</evidence>
<name>A0ABR0E8F1_ZASCE</name>
<evidence type="ECO:0008006" key="12">
    <source>
        <dbReference type="Google" id="ProtNLM"/>
    </source>
</evidence>
<gene>
    <name evidence="10" type="ORF">PRZ48_010354</name>
</gene>
<dbReference type="SUPFAM" id="SSF48264">
    <property type="entry name" value="Cytochrome P450"/>
    <property type="match status" value="1"/>
</dbReference>
<proteinExistence type="inferred from homology"/>
<dbReference type="InterPro" id="IPR017972">
    <property type="entry name" value="Cyt_P450_CS"/>
</dbReference>
<keyword evidence="6 8" id="KW-0408">Iron</keyword>
<comment type="cofactor">
    <cofactor evidence="1">
        <name>heme</name>
        <dbReference type="ChEBI" id="CHEBI:30413"/>
    </cofactor>
</comment>
<dbReference type="InterPro" id="IPR047146">
    <property type="entry name" value="Cyt_P450_E_CYP52_fungi"/>
</dbReference>
<comment type="caution">
    <text evidence="10">The sequence shown here is derived from an EMBL/GenBank/DDBJ whole genome shotgun (WGS) entry which is preliminary data.</text>
</comment>
<keyword evidence="7 8" id="KW-0503">Monooxygenase</keyword>
<evidence type="ECO:0000313" key="11">
    <source>
        <dbReference type="Proteomes" id="UP001305779"/>
    </source>
</evidence>
<dbReference type="EMBL" id="JAXOVC010000008">
    <property type="protein sequence ID" value="KAK4497701.1"/>
    <property type="molecule type" value="Genomic_DNA"/>
</dbReference>
<dbReference type="PROSITE" id="PS00086">
    <property type="entry name" value="CYTOCHROME_P450"/>
    <property type="match status" value="1"/>
</dbReference>
<evidence type="ECO:0000256" key="4">
    <source>
        <dbReference type="ARBA" id="ARBA00022723"/>
    </source>
</evidence>
<evidence type="ECO:0000256" key="9">
    <source>
        <dbReference type="SAM" id="MobiDB-lite"/>
    </source>
</evidence>
<dbReference type="Pfam" id="PF00067">
    <property type="entry name" value="p450"/>
    <property type="match status" value="1"/>
</dbReference>
<comment type="similarity">
    <text evidence="2 8">Belongs to the cytochrome P450 family.</text>
</comment>
<evidence type="ECO:0000313" key="10">
    <source>
        <dbReference type="EMBL" id="KAK4497701.1"/>
    </source>
</evidence>
<organism evidence="10 11">
    <name type="scientific">Zasmidium cellare</name>
    <name type="common">Wine cellar mold</name>
    <name type="synonym">Racodium cellare</name>
    <dbReference type="NCBI Taxonomy" id="395010"/>
    <lineage>
        <taxon>Eukaryota</taxon>
        <taxon>Fungi</taxon>
        <taxon>Dikarya</taxon>
        <taxon>Ascomycota</taxon>
        <taxon>Pezizomycotina</taxon>
        <taxon>Dothideomycetes</taxon>
        <taxon>Dothideomycetidae</taxon>
        <taxon>Mycosphaerellales</taxon>
        <taxon>Mycosphaerellaceae</taxon>
        <taxon>Zasmidium</taxon>
    </lineage>
</organism>
<keyword evidence="3 8" id="KW-0349">Heme</keyword>
<dbReference type="PANTHER" id="PTHR24287:SF1">
    <property type="entry name" value="P450, PUTATIVE (EUROFUNG)-RELATED"/>
    <property type="match status" value="1"/>
</dbReference>
<dbReference type="PRINTS" id="PR00385">
    <property type="entry name" value="P450"/>
</dbReference>
<sequence>MTPKSRERYSGAQLDRSALLPRSFRNDCKEVHKYVDRVVDEALKRHNEKDSGSDGDRYVFLTELLKATQSPHELRSQLLNILLAGRDTTAGLLGWTFYYLALNPEIYARLRQSILSHFGTTTSSITFETLKSCTYLQNTLRETLRLEPVVPENSRRATRNTTLPVGGGPHGTSPIYIRRGEEVTYNVFIMQRRKDIWGEDADQFLPERWEERRKVGWEFLPFNGGPRICLGQQFALTEAGYVVVRMVQRFEGVEGLGIGGGQTMRRFTATTSPVEVKVRISEGGKGVE</sequence>
<evidence type="ECO:0000256" key="5">
    <source>
        <dbReference type="ARBA" id="ARBA00023002"/>
    </source>
</evidence>
<dbReference type="PRINTS" id="PR00463">
    <property type="entry name" value="EP450I"/>
</dbReference>
<keyword evidence="4 8" id="KW-0479">Metal-binding</keyword>
<dbReference type="PANTHER" id="PTHR24287">
    <property type="entry name" value="P450, PUTATIVE (EUROFUNG)-RELATED"/>
    <property type="match status" value="1"/>
</dbReference>
<keyword evidence="5 8" id="KW-0560">Oxidoreductase</keyword>
<accession>A0ABR0E8F1</accession>
<evidence type="ECO:0000256" key="6">
    <source>
        <dbReference type="ARBA" id="ARBA00023004"/>
    </source>
</evidence>
<dbReference type="InterPro" id="IPR001128">
    <property type="entry name" value="Cyt_P450"/>
</dbReference>
<evidence type="ECO:0000256" key="3">
    <source>
        <dbReference type="ARBA" id="ARBA00022617"/>
    </source>
</evidence>
<keyword evidence="11" id="KW-1185">Reference proteome</keyword>
<dbReference type="InterPro" id="IPR036396">
    <property type="entry name" value="Cyt_P450_sf"/>
</dbReference>
<protein>
    <recommendedName>
        <fullName evidence="12">Cytochrome P450</fullName>
    </recommendedName>
</protein>
<dbReference type="Proteomes" id="UP001305779">
    <property type="component" value="Unassembled WGS sequence"/>
</dbReference>
<dbReference type="Gene3D" id="1.10.630.10">
    <property type="entry name" value="Cytochrome P450"/>
    <property type="match status" value="1"/>
</dbReference>
<reference evidence="10 11" key="1">
    <citation type="journal article" date="2023" name="G3 (Bethesda)">
        <title>A chromosome-level genome assembly of Zasmidium syzygii isolated from banana leaves.</title>
        <authorList>
            <person name="van Westerhoven A.C."/>
            <person name="Mehrabi R."/>
            <person name="Talebi R."/>
            <person name="Steentjes M.B.F."/>
            <person name="Corcolon B."/>
            <person name="Chong P.A."/>
            <person name="Kema G.H.J."/>
            <person name="Seidl M.F."/>
        </authorList>
    </citation>
    <scope>NUCLEOTIDE SEQUENCE [LARGE SCALE GENOMIC DNA]</scope>
    <source>
        <strain evidence="10 11">P124</strain>
    </source>
</reference>
<evidence type="ECO:0000256" key="8">
    <source>
        <dbReference type="RuleBase" id="RU000461"/>
    </source>
</evidence>
<evidence type="ECO:0000256" key="1">
    <source>
        <dbReference type="ARBA" id="ARBA00001971"/>
    </source>
</evidence>
<evidence type="ECO:0000256" key="7">
    <source>
        <dbReference type="ARBA" id="ARBA00023033"/>
    </source>
</evidence>
<feature type="region of interest" description="Disordered" evidence="9">
    <location>
        <begin position="151"/>
        <end position="171"/>
    </location>
</feature>
<dbReference type="InterPro" id="IPR002401">
    <property type="entry name" value="Cyt_P450_E_grp-I"/>
</dbReference>